<dbReference type="AlphaFoldDB" id="A0A6C2TYA7"/>
<protein>
    <submittedName>
        <fullName evidence="3">Secreted effector protein PipB2</fullName>
    </submittedName>
</protein>
<dbReference type="Pfam" id="PF00805">
    <property type="entry name" value="Pentapeptide"/>
    <property type="match status" value="2"/>
</dbReference>
<proteinExistence type="predicted"/>
<evidence type="ECO:0000313" key="3">
    <source>
        <dbReference type="EMBL" id="VGO12622.1"/>
    </source>
</evidence>
<dbReference type="PANTHER" id="PTHR47485">
    <property type="entry name" value="THYLAKOID LUMENAL 17.4 KDA PROTEIN, CHLOROPLASTIC"/>
    <property type="match status" value="1"/>
</dbReference>
<name>A0A6C2TYA7_PONDE</name>
<sequence>MEKYALVVGIDLYKEEDAIQKLDYAYEDATRMHDFLLLSGYKSTPLYGPHADCNTVVRKLESISKKLQEGDTFLFYFSGHGFQAESAQYVLPYDAQTWAISKKGGNAVSMEFIEEATRVDGVERILIVDACRKPLERGKDLQGTTGGISSRAIRGALQYAPPTSPVSIFCSCSPGQRSYEFKKLGGGVFTEALLHVFDQCMAEKSEISLPGIASHVQDKVSELLANHSSQQLVQQPFVVGGKTVILSGSPSVIANSRLTEVQQKAKGEADELLKSLLVDHSLWLDAQITDSEGQLTWGRLERVFSIYAEAGLGELDLAGTNMQSADFSEVKFPKGISLARALLNSSAFTSSSLIEVDFTGCDMSDCNFCDAKVRCCDFSDTMLEDADFSDAELIDCKFDDSLANDTDFRDTKLKGSSFVNTSLVTSNFSDSSAINTDFTEADLTASTLIQADFSGATLTGVHLYGTARSDWVIDRVKCRYVYWDKYGRERFPPENDYQENEFIDQHRDYTEFSYTFTDGLTPMDLLLATHIVDEINKNADGFEIKIDNASVRGLNPTINFIMVSGADKKAEALEKFKNEYEHTITLLEQALANKEALLAEQGQRAGLAENQLAVMNALVQRMPESPSGGMNIRQQLSFYLFEPLLTLVGMGQQKPAQKTGDSVGEG</sequence>
<evidence type="ECO:0000256" key="1">
    <source>
        <dbReference type="ARBA" id="ARBA00022737"/>
    </source>
</evidence>
<dbReference type="PANTHER" id="PTHR47485:SF1">
    <property type="entry name" value="THYLAKOID LUMENAL 17.4 KDA PROTEIN, CHLOROPLASTIC"/>
    <property type="match status" value="1"/>
</dbReference>
<dbReference type="InterPro" id="IPR001646">
    <property type="entry name" value="5peptide_repeat"/>
</dbReference>
<feature type="domain" description="Peptidase C14 caspase" evidence="2">
    <location>
        <begin position="3"/>
        <end position="236"/>
    </location>
</feature>
<dbReference type="SUPFAM" id="SSF141571">
    <property type="entry name" value="Pentapeptide repeat-like"/>
    <property type="match status" value="1"/>
</dbReference>
<keyword evidence="4" id="KW-1185">Reference proteome</keyword>
<dbReference type="InterPro" id="IPR029030">
    <property type="entry name" value="Caspase-like_dom_sf"/>
</dbReference>
<dbReference type="GO" id="GO:0006508">
    <property type="term" value="P:proteolysis"/>
    <property type="evidence" value="ECO:0007669"/>
    <property type="project" value="InterPro"/>
</dbReference>
<dbReference type="Proteomes" id="UP000366872">
    <property type="component" value="Unassembled WGS sequence"/>
</dbReference>
<dbReference type="Gene3D" id="2.160.20.80">
    <property type="entry name" value="E3 ubiquitin-protein ligase SopA"/>
    <property type="match status" value="1"/>
</dbReference>
<gene>
    <name evidence="3" type="primary">pipB2_1</name>
    <name evidence="3" type="ORF">PDESU_01175</name>
</gene>
<evidence type="ECO:0000313" key="4">
    <source>
        <dbReference type="Proteomes" id="UP000366872"/>
    </source>
</evidence>
<reference evidence="3 4" key="1">
    <citation type="submission" date="2019-04" db="EMBL/GenBank/DDBJ databases">
        <authorList>
            <person name="Van Vliet M D."/>
        </authorList>
    </citation>
    <scope>NUCLEOTIDE SEQUENCE [LARGE SCALE GENOMIC DNA]</scope>
    <source>
        <strain evidence="3 4">F1</strain>
    </source>
</reference>
<keyword evidence="1" id="KW-0677">Repeat</keyword>
<dbReference type="Pfam" id="PF00656">
    <property type="entry name" value="Peptidase_C14"/>
    <property type="match status" value="1"/>
</dbReference>
<evidence type="ECO:0000259" key="2">
    <source>
        <dbReference type="Pfam" id="PF00656"/>
    </source>
</evidence>
<dbReference type="EMBL" id="CAAHFG010000001">
    <property type="protein sequence ID" value="VGO12622.1"/>
    <property type="molecule type" value="Genomic_DNA"/>
</dbReference>
<dbReference type="InterPro" id="IPR011600">
    <property type="entry name" value="Pept_C14_caspase"/>
</dbReference>
<accession>A0A6C2TYA7</accession>
<organism evidence="3 4">
    <name type="scientific">Pontiella desulfatans</name>
    <dbReference type="NCBI Taxonomy" id="2750659"/>
    <lineage>
        <taxon>Bacteria</taxon>
        <taxon>Pseudomonadati</taxon>
        <taxon>Kiritimatiellota</taxon>
        <taxon>Kiritimatiellia</taxon>
        <taxon>Kiritimatiellales</taxon>
        <taxon>Pontiellaceae</taxon>
        <taxon>Pontiella</taxon>
    </lineage>
</organism>
<dbReference type="GO" id="GO:0004197">
    <property type="term" value="F:cysteine-type endopeptidase activity"/>
    <property type="evidence" value="ECO:0007669"/>
    <property type="project" value="InterPro"/>
</dbReference>
<dbReference type="SUPFAM" id="SSF52129">
    <property type="entry name" value="Caspase-like"/>
    <property type="match status" value="1"/>
</dbReference>
<dbReference type="Gene3D" id="3.40.50.1460">
    <property type="match status" value="1"/>
</dbReference>